<dbReference type="PANTHER" id="PTHR36697">
    <property type="entry name" value="S-ADENOSYLMETHIONINE SYNTHASE"/>
    <property type="match status" value="1"/>
</dbReference>
<dbReference type="Gene3D" id="3.30.300.280">
    <property type="entry name" value="S-adenosylmethionine synthetase, C-terminal domain"/>
    <property type="match status" value="1"/>
</dbReference>
<dbReference type="EMBL" id="LDER01000219">
    <property type="protein sequence ID" value="RVU63191.1"/>
    <property type="molecule type" value="Genomic_DNA"/>
</dbReference>
<dbReference type="Pfam" id="PF01941">
    <property type="entry name" value="AdoMet_Synthase"/>
    <property type="match status" value="1"/>
</dbReference>
<reference evidence="2 3" key="1">
    <citation type="submission" date="2018-01" db="EMBL/GenBank/DDBJ databases">
        <title>Complete genome sequence of G25-42.</title>
        <authorList>
            <person name="Zheng Z."/>
            <person name="Sun M."/>
        </authorList>
    </citation>
    <scope>NUCLEOTIDE SEQUENCE [LARGE SCALE GENOMIC DNA]</scope>
    <source>
        <strain evidence="2 3">G25-42</strain>
    </source>
</reference>
<dbReference type="Gene3D" id="3.30.300.10">
    <property type="match status" value="1"/>
</dbReference>
<protein>
    <submittedName>
        <fullName evidence="2">S-adenosylmethionine synthetase</fullName>
    </submittedName>
</protein>
<evidence type="ECO:0000313" key="3">
    <source>
        <dbReference type="Proteomes" id="UP000286687"/>
    </source>
</evidence>
<dbReference type="Proteomes" id="UP000286687">
    <property type="component" value="Unassembled WGS sequence"/>
</dbReference>
<dbReference type="InterPro" id="IPR042544">
    <property type="entry name" value="AdoMet_synthase_3"/>
</dbReference>
<comment type="caution">
    <text evidence="2">The sequence shown here is derived from an EMBL/GenBank/DDBJ whole genome shotgun (WGS) entry which is preliminary data.</text>
</comment>
<gene>
    <name evidence="2" type="ORF">BM74_16430</name>
</gene>
<evidence type="ECO:0000256" key="1">
    <source>
        <dbReference type="ARBA" id="ARBA00006892"/>
    </source>
</evidence>
<dbReference type="RefSeq" id="WP_127813762.1">
    <property type="nucleotide sequence ID" value="NZ_LDER01000219.1"/>
</dbReference>
<accession>A0A437SJX9</accession>
<sequence length="419" mass="46943">MSITVNNNLITPDQLQYEVVERKGLGHPDTLTDGIAEAAEIEYCKYCLEKFGYIPHHNFDKVMILGGQCIQKYGGENFSDPIKVIFMGRGSKNFGSETIPMGEIQIKAAKAYLSRVLPHLDVESESIIVFQSITSSHSTRPYWFSPRDKNDLPEYSDEGPTANDTATMISYWPLTKSEQLALDIEGYFYQNNDQGLPYPRFKEFGGDIKVMVVRDGDASVATVTVPQITTMTTTADQYFEREHKLRNNLTNYIQSKYPNENINLIINTQTLGRNPRPYLVTAGSCTDFGEEGAVGRGNKTHGIISSFRPNTMEAPHGKNSTYFVGKVLGYQADVIAKQIYTVTKSPCQVILRANIGDKLYAPSKIIVSTAQKVSQEIVQDIVKDSLSIGSETTLRIIHEQPFLPRTNVIDEKNYGKDKY</sequence>
<dbReference type="AlphaFoldDB" id="A0A437SJX9"/>
<comment type="similarity">
    <text evidence="1">Belongs to the AdoMet synthetase 2 family.</text>
</comment>
<dbReference type="InterPro" id="IPR042543">
    <property type="entry name" value="AdoMet_synthase_2"/>
</dbReference>
<organism evidence="2 3">
    <name type="scientific">Bacillus thuringiensis</name>
    <dbReference type="NCBI Taxonomy" id="1428"/>
    <lineage>
        <taxon>Bacteria</taxon>
        <taxon>Bacillati</taxon>
        <taxon>Bacillota</taxon>
        <taxon>Bacilli</taxon>
        <taxon>Bacillales</taxon>
        <taxon>Bacillaceae</taxon>
        <taxon>Bacillus</taxon>
        <taxon>Bacillus cereus group</taxon>
    </lineage>
</organism>
<dbReference type="Gene3D" id="3.30.300.340">
    <property type="entry name" value="S-adenosylmethionine synthetase, N-terminal domain"/>
    <property type="match status" value="1"/>
</dbReference>
<name>A0A437SJX9_BACTU</name>
<dbReference type="InterPro" id="IPR027790">
    <property type="entry name" value="AdoMet_synthase_2_family"/>
</dbReference>
<dbReference type="PANTHER" id="PTHR36697:SF1">
    <property type="entry name" value="S-ADENOSYLMETHIONINE SYNTHASE"/>
    <property type="match status" value="1"/>
</dbReference>
<proteinExistence type="inferred from homology"/>
<evidence type="ECO:0000313" key="2">
    <source>
        <dbReference type="EMBL" id="RVU63191.1"/>
    </source>
</evidence>